<feature type="compositionally biased region" description="Polar residues" evidence="1">
    <location>
        <begin position="185"/>
        <end position="197"/>
    </location>
</feature>
<feature type="region of interest" description="Disordered" evidence="1">
    <location>
        <begin position="103"/>
        <end position="155"/>
    </location>
</feature>
<evidence type="ECO:0000313" key="2">
    <source>
        <dbReference type="Proteomes" id="UP000887578"/>
    </source>
</evidence>
<dbReference type="Proteomes" id="UP000887578">
    <property type="component" value="Unplaced"/>
</dbReference>
<feature type="region of interest" description="Disordered" evidence="1">
    <location>
        <begin position="1"/>
        <end position="90"/>
    </location>
</feature>
<feature type="region of interest" description="Disordered" evidence="1">
    <location>
        <begin position="178"/>
        <end position="219"/>
    </location>
</feature>
<evidence type="ECO:0000256" key="1">
    <source>
        <dbReference type="SAM" id="MobiDB-lite"/>
    </source>
</evidence>
<feature type="compositionally biased region" description="Basic and acidic residues" evidence="1">
    <location>
        <begin position="198"/>
        <end position="213"/>
    </location>
</feature>
<dbReference type="AlphaFoldDB" id="A0A914P9R1"/>
<feature type="region of interest" description="Disordered" evidence="1">
    <location>
        <begin position="355"/>
        <end position="378"/>
    </location>
</feature>
<reference evidence="3" key="1">
    <citation type="submission" date="2022-11" db="UniProtKB">
        <authorList>
            <consortium name="WormBaseParasite"/>
        </authorList>
    </citation>
    <scope>IDENTIFICATION</scope>
</reference>
<dbReference type="WBParaSite" id="PDA_v2.g14803.t1">
    <property type="protein sequence ID" value="PDA_v2.g14803.t1"/>
    <property type="gene ID" value="PDA_v2.g14803"/>
</dbReference>
<feature type="region of interest" description="Disordered" evidence="1">
    <location>
        <begin position="445"/>
        <end position="474"/>
    </location>
</feature>
<name>A0A914P9R1_9BILA</name>
<proteinExistence type="predicted"/>
<feature type="region of interest" description="Disordered" evidence="1">
    <location>
        <begin position="246"/>
        <end position="272"/>
    </location>
</feature>
<feature type="compositionally biased region" description="Basic and acidic residues" evidence="1">
    <location>
        <begin position="293"/>
        <end position="305"/>
    </location>
</feature>
<feature type="compositionally biased region" description="Polar residues" evidence="1">
    <location>
        <begin position="126"/>
        <end position="152"/>
    </location>
</feature>
<feature type="compositionally biased region" description="Basic and acidic residues" evidence="1">
    <location>
        <begin position="116"/>
        <end position="125"/>
    </location>
</feature>
<feature type="region of interest" description="Disordered" evidence="1">
    <location>
        <begin position="290"/>
        <end position="311"/>
    </location>
</feature>
<accession>A0A914P9R1</accession>
<organism evidence="2 3">
    <name type="scientific">Panagrolaimus davidi</name>
    <dbReference type="NCBI Taxonomy" id="227884"/>
    <lineage>
        <taxon>Eukaryota</taxon>
        <taxon>Metazoa</taxon>
        <taxon>Ecdysozoa</taxon>
        <taxon>Nematoda</taxon>
        <taxon>Chromadorea</taxon>
        <taxon>Rhabditida</taxon>
        <taxon>Tylenchina</taxon>
        <taxon>Panagrolaimomorpha</taxon>
        <taxon>Panagrolaimoidea</taxon>
        <taxon>Panagrolaimidae</taxon>
        <taxon>Panagrolaimus</taxon>
    </lineage>
</organism>
<sequence length="613" mass="69066">MNSQNSEETKIPMIPPGFEMENGVENEEKHEQNETSKNKKSGKEENNVDESNQVMQNPVTIATVENKDESKTLESAVESHEQQSKQSTQEFEDYEKVELMDCNVGAGDHGSQNVLSEKKDVENESKTVQLAVTETGQQNTKPIESINVQMDENNGEKPKIVTLEEMFNESEKVQHDVIDTKDSGADQQNLKSMITSVKDNDSEAKSDKQRESDAVNVQKSEIYNFDPHAVTVASNVEHFKVISKTKSVDKEQSNNEADKIQQEEKPIMKNENNEIKEFLDTVLMIVSTESGDEDKSKVPQDKVVEEGSIPKNAKFEMGQKVQCQTAIVDSQVHNKSESDKTEVFADKVDVEKKKESIQSEIIQEGKDESPDIRVDTKDVTSGTDNVLKVSDISLKADRENKRDRKIDILTSDESQTNEQYQIQPAKGLVKSFSKTLINIFSCGNDVTSSHEDADSESIRDQNVQHGNNDSSQFHVPNLGKVAAVEEDKKDENIAADKIQVVTKNEVVQNQPIQTFNLFSSENIDAEIEKSRLQNDTIAQDEQKGHSYSHGVELEKVPIENRVTPEHAEVKEIPTEKLAASMQASETLKDEFNLHQLSLTYIKIMMFRKKKRRN</sequence>
<protein>
    <submittedName>
        <fullName evidence="3">Uncharacterized protein</fullName>
    </submittedName>
</protein>
<feature type="compositionally biased region" description="Polar residues" evidence="1">
    <location>
        <begin position="460"/>
        <end position="474"/>
    </location>
</feature>
<keyword evidence="2" id="KW-1185">Reference proteome</keyword>
<feature type="compositionally biased region" description="Basic and acidic residues" evidence="1">
    <location>
        <begin position="448"/>
        <end position="459"/>
    </location>
</feature>
<evidence type="ECO:0000313" key="3">
    <source>
        <dbReference type="WBParaSite" id="PDA_v2.g14803.t1"/>
    </source>
</evidence>
<feature type="compositionally biased region" description="Polar residues" evidence="1">
    <location>
        <begin position="49"/>
        <end position="60"/>
    </location>
</feature>
<feature type="compositionally biased region" description="Basic and acidic residues" evidence="1">
    <location>
        <begin position="26"/>
        <end position="46"/>
    </location>
</feature>
<feature type="compositionally biased region" description="Basic and acidic residues" evidence="1">
    <location>
        <begin position="65"/>
        <end position="83"/>
    </location>
</feature>